<protein>
    <recommendedName>
        <fullName evidence="5">Protein YOP1</fullName>
    </recommendedName>
</protein>
<evidence type="ECO:0008006" key="5">
    <source>
        <dbReference type="Google" id="ProtNLM"/>
    </source>
</evidence>
<comment type="subcellular location">
    <subcellularLocation>
        <location evidence="1">Membrane</location>
        <topology evidence="1">Multi-pass membrane protein</topology>
    </subcellularLocation>
</comment>
<keyword evidence="2" id="KW-0472">Membrane</keyword>
<reference evidence="3 4" key="1">
    <citation type="submission" date="2016-10" db="EMBL/GenBank/DDBJ databases">
        <title>Reductive evolution of mitochondrial metabolism and differential evolution of invasion-related proteins in Cryptosporidium.</title>
        <authorList>
            <person name="Liu S."/>
            <person name="Roellig D.M."/>
            <person name="Guo Y."/>
            <person name="Li N."/>
            <person name="Frace M.A."/>
            <person name="Tang K."/>
            <person name="Zhang L."/>
            <person name="Feng Y."/>
            <person name="Xiao L."/>
        </authorList>
    </citation>
    <scope>NUCLEOTIDE SEQUENCE [LARGE SCALE GENOMIC DNA]</scope>
    <source>
        <strain evidence="3">39726</strain>
    </source>
</reference>
<evidence type="ECO:0000256" key="2">
    <source>
        <dbReference type="SAM" id="Phobius"/>
    </source>
</evidence>
<feature type="transmembrane region" description="Helical" evidence="2">
    <location>
        <begin position="78"/>
        <end position="97"/>
    </location>
</feature>
<accession>A0A1J4MNE5</accession>
<organism evidence="3 4">
    <name type="scientific">Cryptosporidium ubiquitum</name>
    <dbReference type="NCBI Taxonomy" id="857276"/>
    <lineage>
        <taxon>Eukaryota</taxon>
        <taxon>Sar</taxon>
        <taxon>Alveolata</taxon>
        <taxon>Apicomplexa</taxon>
        <taxon>Conoidasida</taxon>
        <taxon>Coccidia</taxon>
        <taxon>Eucoccidiorida</taxon>
        <taxon>Eimeriorina</taxon>
        <taxon>Cryptosporidiidae</taxon>
        <taxon>Cryptosporidium</taxon>
    </lineage>
</organism>
<feature type="transmembrane region" description="Helical" evidence="2">
    <location>
        <begin position="45"/>
        <end position="66"/>
    </location>
</feature>
<dbReference type="AlphaFoldDB" id="A0A1J4MNE5"/>
<keyword evidence="2" id="KW-1133">Transmembrane helix</keyword>
<dbReference type="Pfam" id="PF03134">
    <property type="entry name" value="TB2_DP1_HVA22"/>
    <property type="match status" value="1"/>
</dbReference>
<evidence type="ECO:0000256" key="1">
    <source>
        <dbReference type="RuleBase" id="RU362006"/>
    </source>
</evidence>
<dbReference type="OrthoDB" id="10009287at2759"/>
<evidence type="ECO:0000313" key="4">
    <source>
        <dbReference type="Proteomes" id="UP000186176"/>
    </source>
</evidence>
<gene>
    <name evidence="3" type="ORF">cubi_00101</name>
</gene>
<dbReference type="InterPro" id="IPR004345">
    <property type="entry name" value="TB2_DP1_HVA22"/>
</dbReference>
<keyword evidence="4" id="KW-1185">Reference proteome</keyword>
<evidence type="ECO:0000313" key="3">
    <source>
        <dbReference type="EMBL" id="OII74548.1"/>
    </source>
</evidence>
<proteinExistence type="inferred from homology"/>
<feature type="transmembrane region" description="Helical" evidence="2">
    <location>
        <begin position="12"/>
        <end position="33"/>
    </location>
</feature>
<dbReference type="RefSeq" id="XP_028875694.1">
    <property type="nucleotide sequence ID" value="XM_029017115.1"/>
</dbReference>
<dbReference type="VEuPathDB" id="CryptoDB:cubi_00101"/>
<dbReference type="GO" id="GO:0016020">
    <property type="term" value="C:membrane"/>
    <property type="evidence" value="ECO:0007669"/>
    <property type="project" value="UniProtKB-SubCell"/>
</dbReference>
<comment type="similarity">
    <text evidence="1">Belongs to the DP1 family.</text>
</comment>
<keyword evidence="2" id="KW-0812">Transmembrane</keyword>
<dbReference type="PANTHER" id="PTHR12300">
    <property type="entry name" value="HVA22-LIKE PROTEINS"/>
    <property type="match status" value="1"/>
</dbReference>
<comment type="caution">
    <text evidence="3">The sequence shown here is derived from an EMBL/GenBank/DDBJ whole genome shotgun (WGS) entry which is preliminary data.</text>
</comment>
<dbReference type="EMBL" id="LRBP01000009">
    <property type="protein sequence ID" value="OII74548.1"/>
    <property type="molecule type" value="Genomic_DNA"/>
</dbReference>
<dbReference type="Proteomes" id="UP000186176">
    <property type="component" value="Unassembled WGS sequence"/>
</dbReference>
<dbReference type="GeneID" id="39976894"/>
<name>A0A1J4MNE5_9CRYT</name>
<sequence length="147" mass="17388">MAFSIIPFPKVITFVLQYLYPLLGTVNVVLGFNKEDIPVSELTNLLFYWIICGVIFMIESIAQIFTKIPFYYDLKIMVLLWLILPMFSGSGYIYYMYVHKLVNDSFESHLSKVSHKLQTLKSNLFEFLKSPKFRKSLTYKNRKFSRR</sequence>